<feature type="domain" description="PD-(D/E)XK nuclease-like" evidence="2">
    <location>
        <begin position="148"/>
        <end position="395"/>
    </location>
</feature>
<dbReference type="Pfam" id="PF20516">
    <property type="entry name" value="PDDEXK_12"/>
    <property type="match status" value="1"/>
</dbReference>
<organism evidence="3 4">
    <name type="scientific">Elsinoe batatas</name>
    <dbReference type="NCBI Taxonomy" id="2601811"/>
    <lineage>
        <taxon>Eukaryota</taxon>
        <taxon>Fungi</taxon>
        <taxon>Dikarya</taxon>
        <taxon>Ascomycota</taxon>
        <taxon>Pezizomycotina</taxon>
        <taxon>Dothideomycetes</taxon>
        <taxon>Dothideomycetidae</taxon>
        <taxon>Myriangiales</taxon>
        <taxon>Elsinoaceae</taxon>
        <taxon>Elsinoe</taxon>
    </lineage>
</organism>
<name>A0A8K0PIP4_9PEZI</name>
<dbReference type="OrthoDB" id="3941183at2759"/>
<evidence type="ECO:0000259" key="2">
    <source>
        <dbReference type="Pfam" id="PF20516"/>
    </source>
</evidence>
<protein>
    <recommendedName>
        <fullName evidence="2">PD-(D/E)XK nuclease-like domain-containing protein</fullName>
    </recommendedName>
</protein>
<dbReference type="AlphaFoldDB" id="A0A8K0PIP4"/>
<feature type="region of interest" description="Disordered" evidence="1">
    <location>
        <begin position="1"/>
        <end position="35"/>
    </location>
</feature>
<feature type="region of interest" description="Disordered" evidence="1">
    <location>
        <begin position="54"/>
        <end position="94"/>
    </location>
</feature>
<evidence type="ECO:0000313" key="4">
    <source>
        <dbReference type="Proteomes" id="UP000809789"/>
    </source>
</evidence>
<feature type="compositionally biased region" description="Polar residues" evidence="1">
    <location>
        <begin position="73"/>
        <end position="86"/>
    </location>
</feature>
<accession>A0A8K0PIP4</accession>
<sequence>MSTAPDLYSRGRSRTRKFEDDSGQRAKRHKQAISAFPIPSDMADLFTNRPILLPLSPSTSRNSSASPARTRSVSPQPQLHHLQNATPRIITGESRDAIPEGPLWDLRRRLRQAARRGYVPTEIRHRLSQRSIDDLEEDAFGEGLVDPMPVQVFEAHIDRIQAKARKCIRFGRDEAACCQVVQLVLDLAADLDCNATNARRFEILDVKTQGPATGYLPLRIAPIPGHQPTDNDRISKKKTDFAVAFDPESSVVAALSQLVRIPGSHAYLPLSHCSDGDTSTIPLQCAVEVKKEDGGKLEGKIQLVTWHASALMHTKFLQAVAGNQPARLPASLVQTGWVVVADRWELYFTFESENGDLINIGPVLSEELGTMDNLSLFRLVAVLRALFAWMALEYWTTFRDLVYAAIQNQQ</sequence>
<comment type="caution">
    <text evidence="3">The sequence shown here is derived from an EMBL/GenBank/DDBJ whole genome shotgun (WGS) entry which is preliminary data.</text>
</comment>
<evidence type="ECO:0000256" key="1">
    <source>
        <dbReference type="SAM" id="MobiDB-lite"/>
    </source>
</evidence>
<dbReference type="Proteomes" id="UP000809789">
    <property type="component" value="Unassembled WGS sequence"/>
</dbReference>
<proteinExistence type="predicted"/>
<gene>
    <name evidence="3" type="ORF">KVT40_001336</name>
</gene>
<reference evidence="3" key="1">
    <citation type="submission" date="2021-07" db="EMBL/GenBank/DDBJ databases">
        <title>Elsinoe batatas strain:CRI-CJ2 Genome sequencing and assembly.</title>
        <authorList>
            <person name="Huang L."/>
        </authorList>
    </citation>
    <scope>NUCLEOTIDE SEQUENCE</scope>
    <source>
        <strain evidence="3">CRI-CJ2</strain>
    </source>
</reference>
<dbReference type="InterPro" id="IPR046797">
    <property type="entry name" value="PDDEXK_12"/>
</dbReference>
<dbReference type="EMBL" id="JAESVG020000002">
    <property type="protein sequence ID" value="KAG8629717.1"/>
    <property type="molecule type" value="Genomic_DNA"/>
</dbReference>
<evidence type="ECO:0000313" key="3">
    <source>
        <dbReference type="EMBL" id="KAG8629717.1"/>
    </source>
</evidence>
<keyword evidence="4" id="KW-1185">Reference proteome</keyword>
<feature type="compositionally biased region" description="Low complexity" evidence="1">
    <location>
        <begin position="54"/>
        <end position="72"/>
    </location>
</feature>